<keyword evidence="1 3" id="KW-0853">WD repeat</keyword>
<dbReference type="InterPro" id="IPR007111">
    <property type="entry name" value="NACHT_NTPase"/>
</dbReference>
<dbReference type="PRINTS" id="PR00320">
    <property type="entry name" value="GPROTEINBRPT"/>
</dbReference>
<feature type="repeat" description="WD" evidence="3">
    <location>
        <begin position="1065"/>
        <end position="1106"/>
    </location>
</feature>
<dbReference type="InterPro" id="IPR056884">
    <property type="entry name" value="NPHP3-like_N"/>
</dbReference>
<evidence type="ECO:0000313" key="6">
    <source>
        <dbReference type="Proteomes" id="UP000308005"/>
    </source>
</evidence>
<dbReference type="Pfam" id="PF00400">
    <property type="entry name" value="WD40"/>
    <property type="match status" value="8"/>
</dbReference>
<dbReference type="PROSITE" id="PS50837">
    <property type="entry name" value="NACHT"/>
    <property type="match status" value="1"/>
</dbReference>
<dbReference type="PANTHER" id="PTHR19879">
    <property type="entry name" value="TRANSCRIPTION INITIATION FACTOR TFIID"/>
    <property type="match status" value="1"/>
</dbReference>
<dbReference type="PROSITE" id="PS00678">
    <property type="entry name" value="WD_REPEATS_1"/>
    <property type="match status" value="2"/>
</dbReference>
<feature type="domain" description="NACHT" evidence="4">
    <location>
        <begin position="392"/>
        <end position="543"/>
    </location>
</feature>
<dbReference type="Gene3D" id="3.40.50.300">
    <property type="entry name" value="P-loop containing nucleotide triphosphate hydrolases"/>
    <property type="match status" value="1"/>
</dbReference>
<evidence type="ECO:0000259" key="4">
    <source>
        <dbReference type="PROSITE" id="PS50837"/>
    </source>
</evidence>
<reference evidence="5 6" key="1">
    <citation type="submission" date="2018-10" db="EMBL/GenBank/DDBJ databases">
        <title>Fifty Aureobasidium pullulans genomes reveal a recombining polyextremotolerant generalist.</title>
        <authorList>
            <person name="Gostincar C."/>
            <person name="Turk M."/>
            <person name="Zajc J."/>
            <person name="Gunde-Cimerman N."/>
        </authorList>
    </citation>
    <scope>NUCLEOTIDE SEQUENCE [LARGE SCALE GENOMIC DNA]</scope>
    <source>
        <strain evidence="5 6">EXF-3863</strain>
    </source>
</reference>
<dbReference type="InterPro" id="IPR020472">
    <property type="entry name" value="WD40_PAC1"/>
</dbReference>
<evidence type="ECO:0000313" key="5">
    <source>
        <dbReference type="EMBL" id="THZ10684.1"/>
    </source>
</evidence>
<dbReference type="Pfam" id="PF24883">
    <property type="entry name" value="NPHP3_N"/>
    <property type="match status" value="1"/>
</dbReference>
<proteinExistence type="predicted"/>
<dbReference type="InterPro" id="IPR001680">
    <property type="entry name" value="WD40_rpt"/>
</dbReference>
<accession>A0A4S9SH54</accession>
<evidence type="ECO:0000256" key="1">
    <source>
        <dbReference type="ARBA" id="ARBA00022574"/>
    </source>
</evidence>
<dbReference type="EMBL" id="QZBM01000834">
    <property type="protein sequence ID" value="THZ10684.1"/>
    <property type="molecule type" value="Genomic_DNA"/>
</dbReference>
<organism evidence="5 6">
    <name type="scientific">Aureobasidium pullulans</name>
    <name type="common">Black yeast</name>
    <name type="synonym">Pullularia pullulans</name>
    <dbReference type="NCBI Taxonomy" id="5580"/>
    <lineage>
        <taxon>Eukaryota</taxon>
        <taxon>Fungi</taxon>
        <taxon>Dikarya</taxon>
        <taxon>Ascomycota</taxon>
        <taxon>Pezizomycotina</taxon>
        <taxon>Dothideomycetes</taxon>
        <taxon>Dothideomycetidae</taxon>
        <taxon>Dothideales</taxon>
        <taxon>Saccotheciaceae</taxon>
        <taxon>Aureobasidium</taxon>
    </lineage>
</organism>
<keyword evidence="2" id="KW-0677">Repeat</keyword>
<feature type="repeat" description="WD" evidence="3">
    <location>
        <begin position="1304"/>
        <end position="1345"/>
    </location>
</feature>
<dbReference type="SUPFAM" id="SSF52540">
    <property type="entry name" value="P-loop containing nucleoside triphosphate hydrolases"/>
    <property type="match status" value="1"/>
</dbReference>
<sequence length="1623" mass="181537">METTKKKLTHEDYVVGWICPMRVEYTAALLMLDEEHEILGQDVADENIYTLGSINGHNVALATLPKTGNSPTARVMTNMSRTFQALRFYLLVGIGGGIPVRTDDGPVRLGDVVVSEGVIQHDRGKFEASGFKLKGTLAPPPQVLLAATNTLLAKRDLTDDDPLLEHLSRIDTNKPRLKRYRFPGRKRDHVYEPSYTHLVKGATCDEAKCDPTKRILRGPSDETLDSQVVEQPDITIHQGTILSGETVMKNGAQRDAIAKPLDAISYECEAAGAMSSVPCLVVRGISDYADSHKNDDWHGFGSAVAAAYARQLFFHLPIDKVKECSVPLQDIADIKEARQMKSQELALLDNHSLKEATFDSYDERKNNQCLPGTRADLLAEIQEWSTSHHSKCIFWLNGIAGAGKSTISRSVADLFSKTECLGANFFFKRGDGDRANAKKLFPTLARQLARHVPGLLGKLLKVLEAEPDIPSKSLREQFEKLVYRPLVSVQDDGAKLRTHVYVIVIDALDECNDEFDVQTILRLIVLFNDLQKLKLRVFVTSRPELRIRDEFQDMEGNIRHLVILHDIPEQIIAHDIKAYFRSEFKKLISTMKNRDRKPPDWPGDEIICKLVDMAVPLFIFASTVCRFVGDSTRNPEHQLQAVLKHSHSKSGLNATYRPVLEQMYLGRDKEGQSQWASDFRKVVGVIITVFKPLSIASLKSLLWSNNLDIPRILAALHSVLDISESKERPVRLFHLSFRDYLIDQRQCPEEFWINEPESHAQIAAMCIQLMTRHLQRDLCQLQKPGTMRSEVGRETLDEFIPAELRYACRYWTEHAHQGMIPIHDGDHIHIFLSQHMLHWLEALALMGDLAMSIEMLDTLYLLAEGAGGTQIRAFVHDAKRFVLRNQYITDKSPLQMYYSALMFSPTHSITRQKFWRGAEWLKAAPVVEDNWDARLQTLEGHRDLIFAICFSPDGKLLASATNDETIRLWDAKTGVTHSVIRDDPKNVARGITFSPDNRLIGSVHWDGTIKLRDLGTHEVCKTFTGHSKTVNAIVFLRNGELLASASDDHTVRLWDTATELTLFILKGHNDPVVTLAVSQDGNSVASGTEKGEIRVWNAVAGKLRYVCGGHSFWVMEIAFMHDDKIIASADNSGSINFWEASTGALKNKFNTEQGSTGSSFSPDGTLFAVATKSDQIMLFDAVTGSLHSVFKDHGQVNGIEFSPDSTTLASRTYSTVKLWDVSTVSSHSIVDSPHVYSMAISPRGRLATSCHTNMMQLWSTCTGHLELEGHAVAFNRNEDLAACALHDHTINLQNPKTRKPNFTLADHTGIVFTLAFSPDDKLLASASQDQSVNLWDVETGALCRKFSCTHEILEVVFSPNGKLLAIVLERDIVELWNIATETPFWTLHAPEGLENVVFSPDGMLLASESCQDGIWTTAIWNTTTTDRIQLDNHESFGKTCAFSPSGRLVVFLSEDGILKLWDVKSGAVSNMFGCEHDGRRRHLSNKVVFSPDGKSIASAGNTNIMLWDVESRALVDRLELDPDEPWITSLSFSPDGGHLRSNLGYYRLQTNEPSCSRERSFLSLRGSWIFFGTTPFLWLPTDFRPSMGSSCSVGVATVAIARPTGQTLIMTFDMTELERLFSR</sequence>
<name>A0A4S9SH54_AURPU</name>
<dbReference type="Gene3D" id="2.130.10.10">
    <property type="entry name" value="YVTN repeat-like/Quinoprotein amine dehydrogenase"/>
    <property type="match status" value="4"/>
</dbReference>
<dbReference type="GO" id="GO:0003824">
    <property type="term" value="F:catalytic activity"/>
    <property type="evidence" value="ECO:0007669"/>
    <property type="project" value="InterPro"/>
</dbReference>
<feature type="repeat" description="WD" evidence="3">
    <location>
        <begin position="1430"/>
        <end position="1471"/>
    </location>
</feature>
<dbReference type="SUPFAM" id="SSF53167">
    <property type="entry name" value="Purine and uridine phosphorylases"/>
    <property type="match status" value="1"/>
</dbReference>
<dbReference type="SUPFAM" id="SSF50978">
    <property type="entry name" value="WD40 repeat-like"/>
    <property type="match status" value="2"/>
</dbReference>
<gene>
    <name evidence="5" type="ORF">D6C91_09647</name>
</gene>
<dbReference type="InterPro" id="IPR027417">
    <property type="entry name" value="P-loop_NTPase"/>
</dbReference>
<dbReference type="PROSITE" id="PS50082">
    <property type="entry name" value="WD_REPEATS_2"/>
    <property type="match status" value="6"/>
</dbReference>
<dbReference type="PANTHER" id="PTHR19879:SF9">
    <property type="entry name" value="TRANSCRIPTION INITIATION FACTOR TFIID SUBUNIT 5"/>
    <property type="match status" value="1"/>
</dbReference>
<dbReference type="InterPro" id="IPR036322">
    <property type="entry name" value="WD40_repeat_dom_sf"/>
</dbReference>
<evidence type="ECO:0000256" key="2">
    <source>
        <dbReference type="ARBA" id="ARBA00022737"/>
    </source>
</evidence>
<dbReference type="SMART" id="SM00320">
    <property type="entry name" value="WD40"/>
    <property type="match status" value="13"/>
</dbReference>
<dbReference type="Gene3D" id="3.40.50.1580">
    <property type="entry name" value="Nucleoside phosphorylase domain"/>
    <property type="match status" value="1"/>
</dbReference>
<dbReference type="InterPro" id="IPR015943">
    <property type="entry name" value="WD40/YVTN_repeat-like_dom_sf"/>
</dbReference>
<evidence type="ECO:0000256" key="3">
    <source>
        <dbReference type="PROSITE-ProRule" id="PRU00221"/>
    </source>
</evidence>
<dbReference type="InterPro" id="IPR035994">
    <property type="entry name" value="Nucleoside_phosphorylase_sf"/>
</dbReference>
<feature type="repeat" description="WD" evidence="3">
    <location>
        <begin position="1107"/>
        <end position="1148"/>
    </location>
</feature>
<feature type="repeat" description="WD" evidence="3">
    <location>
        <begin position="1023"/>
        <end position="1064"/>
    </location>
</feature>
<dbReference type="InterPro" id="IPR019775">
    <property type="entry name" value="WD40_repeat_CS"/>
</dbReference>
<protein>
    <submittedName>
        <fullName evidence="5">WD40 repeat-like protein</fullName>
    </submittedName>
</protein>
<comment type="caution">
    <text evidence="5">The sequence shown here is derived from an EMBL/GenBank/DDBJ whole genome shotgun (WGS) entry which is preliminary data.</text>
</comment>
<dbReference type="PROSITE" id="PS50294">
    <property type="entry name" value="WD_REPEATS_REGION"/>
    <property type="match status" value="5"/>
</dbReference>
<dbReference type="Proteomes" id="UP000308005">
    <property type="component" value="Unassembled WGS sequence"/>
</dbReference>
<feature type="repeat" description="WD" evidence="3">
    <location>
        <begin position="938"/>
        <end position="979"/>
    </location>
</feature>
<dbReference type="GO" id="GO:0009116">
    <property type="term" value="P:nucleoside metabolic process"/>
    <property type="evidence" value="ECO:0007669"/>
    <property type="project" value="InterPro"/>
</dbReference>
<dbReference type="CDD" id="cd00200">
    <property type="entry name" value="WD40"/>
    <property type="match status" value="2"/>
</dbReference>